<dbReference type="Proteomes" id="UP000030665">
    <property type="component" value="Unassembled WGS sequence"/>
</dbReference>
<dbReference type="AlphaFoldDB" id="A0A077ZDG6"/>
<keyword evidence="2" id="KW-1185">Reference proteome</keyword>
<gene>
    <name evidence="1" type="ORF">TTRE_0000492201</name>
</gene>
<protein>
    <submittedName>
        <fullName evidence="1">Uncharacterized protein</fullName>
    </submittedName>
</protein>
<reference evidence="1" key="2">
    <citation type="submission" date="2014-03" db="EMBL/GenBank/DDBJ databases">
        <title>The whipworm genome and dual-species transcriptomics of an intimate host-pathogen interaction.</title>
        <authorList>
            <person name="Foth B.J."/>
            <person name="Tsai I.J."/>
            <person name="Reid A.J."/>
            <person name="Bancroft A.J."/>
            <person name="Nichol S."/>
            <person name="Tracey A."/>
            <person name="Holroyd N."/>
            <person name="Cotton J.A."/>
            <person name="Stanley E.J."/>
            <person name="Zarowiecki M."/>
            <person name="Liu J.Z."/>
            <person name="Huckvale T."/>
            <person name="Cooper P.J."/>
            <person name="Grencis R.K."/>
            <person name="Berriman M."/>
        </authorList>
    </citation>
    <scope>NUCLEOTIDE SEQUENCE [LARGE SCALE GENOMIC DNA]</scope>
</reference>
<dbReference type="EMBL" id="HG806063">
    <property type="protein sequence ID" value="CDW56640.1"/>
    <property type="molecule type" value="Genomic_DNA"/>
</dbReference>
<accession>A0A077ZDG6</accession>
<organism evidence="1 2">
    <name type="scientific">Trichuris trichiura</name>
    <name type="common">Whipworm</name>
    <name type="synonym">Trichocephalus trichiurus</name>
    <dbReference type="NCBI Taxonomy" id="36087"/>
    <lineage>
        <taxon>Eukaryota</taxon>
        <taxon>Metazoa</taxon>
        <taxon>Ecdysozoa</taxon>
        <taxon>Nematoda</taxon>
        <taxon>Enoplea</taxon>
        <taxon>Dorylaimia</taxon>
        <taxon>Trichinellida</taxon>
        <taxon>Trichuridae</taxon>
        <taxon>Trichuris</taxon>
    </lineage>
</organism>
<name>A0A077ZDG6_TRITR</name>
<reference evidence="1" key="1">
    <citation type="submission" date="2014-01" db="EMBL/GenBank/DDBJ databases">
        <authorList>
            <person name="Aslett M."/>
        </authorList>
    </citation>
    <scope>NUCLEOTIDE SEQUENCE</scope>
</reference>
<evidence type="ECO:0000313" key="1">
    <source>
        <dbReference type="EMBL" id="CDW56640.1"/>
    </source>
</evidence>
<proteinExistence type="predicted"/>
<sequence length="59" mass="7030">MTFGVLSTDSVVLDRHTFFLQANSFKMVYRQTVRCRLIFHFGRSFQNQLYLVLRVKSNL</sequence>
<evidence type="ECO:0000313" key="2">
    <source>
        <dbReference type="Proteomes" id="UP000030665"/>
    </source>
</evidence>